<feature type="short sequence motif" description="GXSXG" evidence="2">
    <location>
        <begin position="311"/>
        <end position="315"/>
    </location>
</feature>
<evidence type="ECO:0000256" key="1">
    <source>
        <dbReference type="ARBA" id="ARBA00023098"/>
    </source>
</evidence>
<dbReference type="Proteomes" id="UP000001351">
    <property type="component" value="Chromosome"/>
</dbReference>
<evidence type="ECO:0000256" key="3">
    <source>
        <dbReference type="SAM" id="MobiDB-lite"/>
    </source>
</evidence>
<dbReference type="OrthoDB" id="5290098at2"/>
<dbReference type="InterPro" id="IPR002641">
    <property type="entry name" value="PNPLA_dom"/>
</dbReference>
<dbReference type="GO" id="GO:0016042">
    <property type="term" value="P:lipid catabolic process"/>
    <property type="evidence" value="ECO:0007669"/>
    <property type="project" value="UniProtKB-UniRule"/>
</dbReference>
<evidence type="ECO:0000313" key="5">
    <source>
        <dbReference type="EMBL" id="ADO68594.1"/>
    </source>
</evidence>
<feature type="region of interest" description="Disordered" evidence="3">
    <location>
        <begin position="1"/>
        <end position="53"/>
    </location>
</feature>
<keyword evidence="1 2" id="KW-0443">Lipid metabolism</keyword>
<dbReference type="Gene3D" id="3.40.1090.10">
    <property type="entry name" value="Cytosolic phospholipase A2 catalytic domain"/>
    <property type="match status" value="2"/>
</dbReference>
<proteinExistence type="predicted"/>
<dbReference type="HOGENOM" id="CLU_413231_0_0_7"/>
<dbReference type="EMBL" id="CP002271">
    <property type="protein sequence ID" value="ADO68594.1"/>
    <property type="molecule type" value="Genomic_DNA"/>
</dbReference>
<dbReference type="SUPFAM" id="SSF52151">
    <property type="entry name" value="FabD/lysophospholipase-like"/>
    <property type="match status" value="1"/>
</dbReference>
<feature type="active site" description="Nucleophile" evidence="2">
    <location>
        <position position="313"/>
    </location>
</feature>
<keyword evidence="2" id="KW-0442">Lipid degradation</keyword>
<evidence type="ECO:0000313" key="8">
    <source>
        <dbReference type="Proteomes" id="UP000032702"/>
    </source>
</evidence>
<keyword evidence="2" id="KW-0378">Hydrolase</keyword>
<dbReference type="eggNOG" id="COG1752">
    <property type="taxonomic scope" value="Bacteria"/>
</dbReference>
<gene>
    <name evidence="5" type="primary">rssA</name>
    <name evidence="5" type="ordered locus">STAUR_0790</name>
    <name evidence="6" type="ORF">STIAU_0495</name>
</gene>
<dbReference type="PROSITE" id="PS51635">
    <property type="entry name" value="PNPLA"/>
    <property type="match status" value="1"/>
</dbReference>
<reference evidence="6 8" key="1">
    <citation type="submission" date="2006-04" db="EMBL/GenBank/DDBJ databases">
        <authorList>
            <person name="Nierman W.C."/>
        </authorList>
    </citation>
    <scope>NUCLEOTIDE SEQUENCE [LARGE SCALE GENOMIC DNA]</scope>
    <source>
        <strain evidence="6 8">DW4/3-1</strain>
    </source>
</reference>
<evidence type="ECO:0000313" key="7">
    <source>
        <dbReference type="Proteomes" id="UP000001351"/>
    </source>
</evidence>
<feature type="short sequence motif" description="GXGXXG" evidence="2">
    <location>
        <begin position="284"/>
        <end position="289"/>
    </location>
</feature>
<dbReference type="PANTHER" id="PTHR46394:SF1">
    <property type="entry name" value="PNPLA DOMAIN-CONTAINING PROTEIN"/>
    <property type="match status" value="1"/>
</dbReference>
<accession>Q096M9</accession>
<feature type="domain" description="PNPLA" evidence="4">
    <location>
        <begin position="280"/>
        <end position="470"/>
    </location>
</feature>
<dbReference type="CDD" id="cd07207">
    <property type="entry name" value="Pat_ExoU_VipD_like"/>
    <property type="match status" value="1"/>
</dbReference>
<dbReference type="InterPro" id="IPR052580">
    <property type="entry name" value="Lipid_Hydrolase"/>
</dbReference>
<evidence type="ECO:0000259" key="4">
    <source>
        <dbReference type="PROSITE" id="PS51635"/>
    </source>
</evidence>
<feature type="compositionally biased region" description="Polar residues" evidence="3">
    <location>
        <begin position="37"/>
        <end position="50"/>
    </location>
</feature>
<sequence length="685" mass="73670">MDNEGHAARFLSPGLNHSMSVKLNTPPAPGAPRRSQDAQAPQTSPKTESASPLARLGQGLQRVAQQAEAHVQARVDAFEARLPSLPRPAAANSAKPWEGITLSGKPLQIPLDKLLSVDLGQVRKILERVVPQKIRNDEAQQLVGQTKDFRDTLAQVRSLSTELELVPPSHPRHAEVKAALAQAEGTLKSQYGYTRATAPKPGSLWVDPQFMAQQLPGGKLSASRLPTGTPVTKPPEPLDFLFGKGPGAAAKSQAYQQSVAARRAELGMPVQDGKPIGVHMSLEGGGGKGKRYAAMLAEMQELGVVPVSLSGTSAGSIAAAFAATGASAKQIEDVAKDPRLQQFYDLDLDMKDGGLLNGNAAYEMFDQKLRELTGIHGRPVTFADLKVPLQLVAAKTYDSAASNGFPTTKDRTFVFSQETTPDTPVALAMRASMAIPGVFEPVQMVDPTTGRSMHLVDGGTLDNLPMGYGKHSLPQIGAALVGPDSNHPTNGLARPKPLPTGQLDATNVLWNAVNGYTFLKDNATNAADFRDRTAPGPNQFMLSLPTWNLDNPQQGNSTLGFGYDAKVDPILDQQTRQVTRDFLKGFMDDMRVPGSRGTNVTTDIPKNLRFNEQVSIHGQRYDVAYTGGDTLRAVNTTTGKQMDLKLGQQKIESMYLDHLAYGDLNAQLTYALSNPRSVKPSWLPF</sequence>
<dbReference type="PATRIC" id="fig|378806.16.peg.7012"/>
<reference evidence="5 7" key="2">
    <citation type="journal article" date="2011" name="Mol. Biol. Evol.">
        <title>Comparative genomic analysis of fruiting body formation in Myxococcales.</title>
        <authorList>
            <person name="Huntley S."/>
            <person name="Hamann N."/>
            <person name="Wegener-Feldbrugge S."/>
            <person name="Treuner-Lange A."/>
            <person name="Kube M."/>
            <person name="Reinhardt R."/>
            <person name="Klages S."/>
            <person name="Muller R."/>
            <person name="Ronning C.M."/>
            <person name="Nierman W.C."/>
            <person name="Sogaard-Andersen L."/>
        </authorList>
    </citation>
    <scope>NUCLEOTIDE SEQUENCE [LARGE SCALE GENOMIC DNA]</scope>
    <source>
        <strain evidence="5 7">DW4/3-1</strain>
    </source>
</reference>
<name>Q096M9_STIAD</name>
<feature type="short sequence motif" description="DGA/G" evidence="2">
    <location>
        <begin position="457"/>
        <end position="459"/>
    </location>
</feature>
<protein>
    <submittedName>
        <fullName evidence="5">Phospholipase, patatin domain protein</fullName>
    </submittedName>
    <submittedName>
        <fullName evidence="6">Phospholipase, patatin family</fullName>
    </submittedName>
</protein>
<dbReference type="GO" id="GO:0016787">
    <property type="term" value="F:hydrolase activity"/>
    <property type="evidence" value="ECO:0007669"/>
    <property type="project" value="UniProtKB-UniRule"/>
</dbReference>
<dbReference type="KEGG" id="sur:STAUR_0790"/>
<evidence type="ECO:0000256" key="2">
    <source>
        <dbReference type="PROSITE-ProRule" id="PRU01161"/>
    </source>
</evidence>
<dbReference type="InterPro" id="IPR016035">
    <property type="entry name" value="Acyl_Trfase/lysoPLipase"/>
</dbReference>
<dbReference type="Pfam" id="PF01734">
    <property type="entry name" value="Patatin"/>
    <property type="match status" value="1"/>
</dbReference>
<dbReference type="AlphaFoldDB" id="Q096M9"/>
<dbReference type="EMBL" id="AAMD01000028">
    <property type="protein sequence ID" value="EAU67689.1"/>
    <property type="molecule type" value="Genomic_DNA"/>
</dbReference>
<feature type="active site" description="Proton acceptor" evidence="2">
    <location>
        <position position="457"/>
    </location>
</feature>
<dbReference type="STRING" id="378806.STAUR_0790"/>
<evidence type="ECO:0000313" key="6">
    <source>
        <dbReference type="EMBL" id="EAU67689.1"/>
    </source>
</evidence>
<dbReference type="PANTHER" id="PTHR46394">
    <property type="entry name" value="ANNEXIN"/>
    <property type="match status" value="1"/>
</dbReference>
<organism evidence="6 8">
    <name type="scientific">Stigmatella aurantiaca (strain DW4/3-1)</name>
    <dbReference type="NCBI Taxonomy" id="378806"/>
    <lineage>
        <taxon>Bacteria</taxon>
        <taxon>Pseudomonadati</taxon>
        <taxon>Myxococcota</taxon>
        <taxon>Myxococcia</taxon>
        <taxon>Myxococcales</taxon>
        <taxon>Cystobacterineae</taxon>
        <taxon>Archangiaceae</taxon>
        <taxon>Stigmatella</taxon>
    </lineage>
</organism>
<keyword evidence="7" id="KW-1185">Reference proteome</keyword>
<dbReference type="Proteomes" id="UP000032702">
    <property type="component" value="Unassembled WGS sequence"/>
</dbReference>